<sequence length="78" mass="8643">MKTLKFKTNINCSNCVATAKPFLDTLPQPTTWEVDTANPEKILTVKGEAVTAPEVIEKVKQAGFKIEEQKSLFGKLFS</sequence>
<keyword evidence="3" id="KW-1185">Reference proteome</keyword>
<evidence type="ECO:0000259" key="1">
    <source>
        <dbReference type="PROSITE" id="PS50846"/>
    </source>
</evidence>
<dbReference type="RefSeq" id="WP_185272886.1">
    <property type="nucleotide sequence ID" value="NZ_CP055156.1"/>
</dbReference>
<proteinExistence type="predicted"/>
<dbReference type="InterPro" id="IPR006121">
    <property type="entry name" value="HMA_dom"/>
</dbReference>
<gene>
    <name evidence="2" type="ORF">HUW51_04940</name>
</gene>
<organism evidence="2 3">
    <name type="scientific">Adhaeribacter swui</name>
    <dbReference type="NCBI Taxonomy" id="2086471"/>
    <lineage>
        <taxon>Bacteria</taxon>
        <taxon>Pseudomonadati</taxon>
        <taxon>Bacteroidota</taxon>
        <taxon>Cytophagia</taxon>
        <taxon>Cytophagales</taxon>
        <taxon>Hymenobacteraceae</taxon>
        <taxon>Adhaeribacter</taxon>
    </lineage>
</organism>
<dbReference type="PROSITE" id="PS50846">
    <property type="entry name" value="HMA_2"/>
    <property type="match status" value="1"/>
</dbReference>
<name>A0A7G7G4M1_9BACT</name>
<dbReference type="AlphaFoldDB" id="A0A7G7G4M1"/>
<dbReference type="EMBL" id="CP055156">
    <property type="protein sequence ID" value="QNF32105.1"/>
    <property type="molecule type" value="Genomic_DNA"/>
</dbReference>
<accession>A0A7G7G4M1</accession>
<dbReference type="Gene3D" id="3.30.70.100">
    <property type="match status" value="1"/>
</dbReference>
<dbReference type="SUPFAM" id="SSF55008">
    <property type="entry name" value="HMA, heavy metal-associated domain"/>
    <property type="match status" value="1"/>
</dbReference>
<evidence type="ECO:0000313" key="2">
    <source>
        <dbReference type="EMBL" id="QNF32105.1"/>
    </source>
</evidence>
<dbReference type="InterPro" id="IPR036163">
    <property type="entry name" value="HMA_dom_sf"/>
</dbReference>
<dbReference type="Proteomes" id="UP000515237">
    <property type="component" value="Chromosome"/>
</dbReference>
<feature type="domain" description="HMA" evidence="1">
    <location>
        <begin position="1"/>
        <end position="67"/>
    </location>
</feature>
<dbReference type="KEGG" id="aswu:HUW51_04940"/>
<evidence type="ECO:0000313" key="3">
    <source>
        <dbReference type="Proteomes" id="UP000515237"/>
    </source>
</evidence>
<protein>
    <submittedName>
        <fullName evidence="2">Heavy-metal-associated domain-containing protein</fullName>
    </submittedName>
</protein>
<dbReference type="CDD" id="cd00371">
    <property type="entry name" value="HMA"/>
    <property type="match status" value="1"/>
</dbReference>
<reference evidence="2 3" key="1">
    <citation type="journal article" date="2018" name="Int. J. Syst. Evol. Microbiol.">
        <title>Adhaeribacter swui sp. nov., isolated from wet mud.</title>
        <authorList>
            <person name="Kim D.U."/>
            <person name="Kim K.W."/>
            <person name="Kang M.S."/>
            <person name="Kim J.Y."/>
            <person name="Jang J.H."/>
            <person name="Kim M.K."/>
        </authorList>
    </citation>
    <scope>NUCLEOTIDE SEQUENCE [LARGE SCALE GENOMIC DNA]</scope>
    <source>
        <strain evidence="2 3">KCTC 52873</strain>
    </source>
</reference>
<dbReference type="GO" id="GO:0046872">
    <property type="term" value="F:metal ion binding"/>
    <property type="evidence" value="ECO:0007669"/>
    <property type="project" value="InterPro"/>
</dbReference>